<evidence type="ECO:0000259" key="4">
    <source>
        <dbReference type="Pfam" id="PF08241"/>
    </source>
</evidence>
<evidence type="ECO:0000256" key="2">
    <source>
        <dbReference type="ARBA" id="ARBA00022603"/>
    </source>
</evidence>
<dbReference type="Proteomes" id="UP000242188">
    <property type="component" value="Unassembled WGS sequence"/>
</dbReference>
<accession>A0A210R4J1</accession>
<dbReference type="SUPFAM" id="SSF53335">
    <property type="entry name" value="S-adenosyl-L-methionine-dependent methyltransferases"/>
    <property type="match status" value="1"/>
</dbReference>
<dbReference type="InterPro" id="IPR013216">
    <property type="entry name" value="Methyltransf_11"/>
</dbReference>
<dbReference type="GO" id="GO:0008757">
    <property type="term" value="F:S-adenosylmethionine-dependent methyltransferase activity"/>
    <property type="evidence" value="ECO:0007669"/>
    <property type="project" value="InterPro"/>
</dbReference>
<dbReference type="OrthoDB" id="506498at2759"/>
<dbReference type="Pfam" id="PF08241">
    <property type="entry name" value="Methyltransf_11"/>
    <property type="match status" value="1"/>
</dbReference>
<keyword evidence="3 5" id="KW-0808">Transferase</keyword>
<keyword evidence="2 5" id="KW-0489">Methyltransferase</keyword>
<sequence>MKNLHLKVPGVKVDRSQGEVESKKFIMNPTYRRFEDKEHVTGYAKYQPSYPKELYDKTKNVLPAIGRKHASSGQRTFPLTKICKHVIWIDVSREQISKARKAASNIDYRVGQAKDLSFLGDGTIDFMAVATAIHWMDIPICIREVSRVLRPGGVVAVYSFGPDTIHNKEAHQLVWEVYKHYIVL</sequence>
<keyword evidence="6" id="KW-1185">Reference proteome</keyword>
<dbReference type="Gene3D" id="3.40.50.150">
    <property type="entry name" value="Vaccinia Virus protein VP39"/>
    <property type="match status" value="1"/>
</dbReference>
<dbReference type="InterPro" id="IPR029063">
    <property type="entry name" value="SAM-dependent_MTases_sf"/>
</dbReference>
<dbReference type="GO" id="GO:0032259">
    <property type="term" value="P:methylation"/>
    <property type="evidence" value="ECO:0007669"/>
    <property type="project" value="UniProtKB-KW"/>
</dbReference>
<reference evidence="5 6" key="1">
    <citation type="journal article" date="2017" name="Nat. Ecol. Evol.">
        <title>Scallop genome provides insights into evolution of bilaterian karyotype and development.</title>
        <authorList>
            <person name="Wang S."/>
            <person name="Zhang J."/>
            <person name="Jiao W."/>
            <person name="Li J."/>
            <person name="Xun X."/>
            <person name="Sun Y."/>
            <person name="Guo X."/>
            <person name="Huan P."/>
            <person name="Dong B."/>
            <person name="Zhang L."/>
            <person name="Hu X."/>
            <person name="Sun X."/>
            <person name="Wang J."/>
            <person name="Zhao C."/>
            <person name="Wang Y."/>
            <person name="Wang D."/>
            <person name="Huang X."/>
            <person name="Wang R."/>
            <person name="Lv J."/>
            <person name="Li Y."/>
            <person name="Zhang Z."/>
            <person name="Liu B."/>
            <person name="Lu W."/>
            <person name="Hui Y."/>
            <person name="Liang J."/>
            <person name="Zhou Z."/>
            <person name="Hou R."/>
            <person name="Li X."/>
            <person name="Liu Y."/>
            <person name="Li H."/>
            <person name="Ning X."/>
            <person name="Lin Y."/>
            <person name="Zhao L."/>
            <person name="Xing Q."/>
            <person name="Dou J."/>
            <person name="Li Y."/>
            <person name="Mao J."/>
            <person name="Guo H."/>
            <person name="Dou H."/>
            <person name="Li T."/>
            <person name="Mu C."/>
            <person name="Jiang W."/>
            <person name="Fu Q."/>
            <person name="Fu X."/>
            <person name="Miao Y."/>
            <person name="Liu J."/>
            <person name="Yu Q."/>
            <person name="Li R."/>
            <person name="Liao H."/>
            <person name="Li X."/>
            <person name="Kong Y."/>
            <person name="Jiang Z."/>
            <person name="Chourrout D."/>
            <person name="Li R."/>
            <person name="Bao Z."/>
        </authorList>
    </citation>
    <scope>NUCLEOTIDE SEQUENCE [LARGE SCALE GENOMIC DNA]</scope>
    <source>
        <strain evidence="5 6">PY_sf001</strain>
    </source>
</reference>
<dbReference type="PANTHER" id="PTHR44942:SF4">
    <property type="entry name" value="METHYLTRANSFERASE TYPE 11 DOMAIN-CONTAINING PROTEIN"/>
    <property type="match status" value="1"/>
</dbReference>
<gene>
    <name evidence="5" type="ORF">KP79_PYT22132</name>
</gene>
<comment type="caution">
    <text evidence="5">The sequence shown here is derived from an EMBL/GenBank/DDBJ whole genome shotgun (WGS) entry which is preliminary data.</text>
</comment>
<feature type="domain" description="Methyltransferase type 11" evidence="4">
    <location>
        <begin position="72"/>
        <end position="156"/>
    </location>
</feature>
<dbReference type="AlphaFoldDB" id="A0A210R4J1"/>
<comment type="similarity">
    <text evidence="1">Belongs to the methyltransferase superfamily.</text>
</comment>
<dbReference type="CDD" id="cd02440">
    <property type="entry name" value="AdoMet_MTases"/>
    <property type="match status" value="1"/>
</dbReference>
<proteinExistence type="inferred from homology"/>
<evidence type="ECO:0000256" key="3">
    <source>
        <dbReference type="ARBA" id="ARBA00022679"/>
    </source>
</evidence>
<organism evidence="5 6">
    <name type="scientific">Mizuhopecten yessoensis</name>
    <name type="common">Japanese scallop</name>
    <name type="synonym">Patinopecten yessoensis</name>
    <dbReference type="NCBI Taxonomy" id="6573"/>
    <lineage>
        <taxon>Eukaryota</taxon>
        <taxon>Metazoa</taxon>
        <taxon>Spiralia</taxon>
        <taxon>Lophotrochozoa</taxon>
        <taxon>Mollusca</taxon>
        <taxon>Bivalvia</taxon>
        <taxon>Autobranchia</taxon>
        <taxon>Pteriomorphia</taxon>
        <taxon>Pectinida</taxon>
        <taxon>Pectinoidea</taxon>
        <taxon>Pectinidae</taxon>
        <taxon>Mizuhopecten</taxon>
    </lineage>
</organism>
<name>A0A210R4J1_MIZYE</name>
<evidence type="ECO:0000313" key="5">
    <source>
        <dbReference type="EMBL" id="OWF55947.1"/>
    </source>
</evidence>
<evidence type="ECO:0000256" key="1">
    <source>
        <dbReference type="ARBA" id="ARBA00008361"/>
    </source>
</evidence>
<dbReference type="EMBL" id="NEDP02000428">
    <property type="protein sequence ID" value="OWF55947.1"/>
    <property type="molecule type" value="Genomic_DNA"/>
</dbReference>
<dbReference type="InterPro" id="IPR051052">
    <property type="entry name" value="Diverse_substrate_MTase"/>
</dbReference>
<evidence type="ECO:0000313" key="6">
    <source>
        <dbReference type="Proteomes" id="UP000242188"/>
    </source>
</evidence>
<protein>
    <submittedName>
        <fullName evidence="5">Methyltransferase</fullName>
    </submittedName>
</protein>
<dbReference type="PANTHER" id="PTHR44942">
    <property type="entry name" value="METHYLTRANSF_11 DOMAIN-CONTAINING PROTEIN"/>
    <property type="match status" value="1"/>
</dbReference>